<comment type="caution">
    <text evidence="2">The sequence shown here is derived from an EMBL/GenBank/DDBJ whole genome shotgun (WGS) entry which is preliminary data.</text>
</comment>
<dbReference type="PANTHER" id="PTHR35340:SF6">
    <property type="entry name" value="ASST-DOMAIN-CONTAINING PROTEIN"/>
    <property type="match status" value="1"/>
</dbReference>
<dbReference type="Pfam" id="PF14269">
    <property type="entry name" value="Arylsulfotran_2"/>
    <property type="match status" value="1"/>
</dbReference>
<dbReference type="RefSeq" id="XP_058329332.1">
    <property type="nucleotide sequence ID" value="XM_058476442.1"/>
</dbReference>
<dbReference type="OrthoDB" id="5377172at2759"/>
<dbReference type="Proteomes" id="UP001150941">
    <property type="component" value="Unassembled WGS sequence"/>
</dbReference>
<reference evidence="2" key="1">
    <citation type="submission" date="2022-11" db="EMBL/GenBank/DDBJ databases">
        <authorList>
            <person name="Petersen C."/>
        </authorList>
    </citation>
    <scope>NUCLEOTIDE SEQUENCE</scope>
    <source>
        <strain evidence="2">IBT 19713</strain>
    </source>
</reference>
<evidence type="ECO:0000313" key="3">
    <source>
        <dbReference type="Proteomes" id="UP001150941"/>
    </source>
</evidence>
<protein>
    <recommendedName>
        <fullName evidence="4">ASST-domain-containing protein</fullName>
    </recommendedName>
</protein>
<proteinExistence type="predicted"/>
<evidence type="ECO:0008006" key="4">
    <source>
        <dbReference type="Google" id="ProtNLM"/>
    </source>
</evidence>
<dbReference type="EMBL" id="JAPQKS010000005">
    <property type="protein sequence ID" value="KAJ5225921.1"/>
    <property type="molecule type" value="Genomic_DNA"/>
</dbReference>
<accession>A0A9W9TKA2</accession>
<reference evidence="2" key="2">
    <citation type="journal article" date="2023" name="IMA Fungus">
        <title>Comparative genomic study of the Penicillium genus elucidates a diverse pangenome and 15 lateral gene transfer events.</title>
        <authorList>
            <person name="Petersen C."/>
            <person name="Sorensen T."/>
            <person name="Nielsen M.R."/>
            <person name="Sondergaard T.E."/>
            <person name="Sorensen J.L."/>
            <person name="Fitzpatrick D.A."/>
            <person name="Frisvad J.C."/>
            <person name="Nielsen K.L."/>
        </authorList>
    </citation>
    <scope>NUCLEOTIDE SEQUENCE</scope>
    <source>
        <strain evidence="2">IBT 19713</strain>
    </source>
</reference>
<keyword evidence="1" id="KW-0732">Signal</keyword>
<dbReference type="InterPro" id="IPR053143">
    <property type="entry name" value="Arylsulfate_ST"/>
</dbReference>
<gene>
    <name evidence="2" type="ORF">N7468_007146</name>
</gene>
<keyword evidence="3" id="KW-1185">Reference proteome</keyword>
<evidence type="ECO:0000256" key="1">
    <source>
        <dbReference type="SAM" id="SignalP"/>
    </source>
</evidence>
<dbReference type="AlphaFoldDB" id="A0A9W9TKA2"/>
<evidence type="ECO:0000313" key="2">
    <source>
        <dbReference type="EMBL" id="KAJ5225921.1"/>
    </source>
</evidence>
<organism evidence="2 3">
    <name type="scientific">Penicillium chermesinum</name>
    <dbReference type="NCBI Taxonomy" id="63820"/>
    <lineage>
        <taxon>Eukaryota</taxon>
        <taxon>Fungi</taxon>
        <taxon>Dikarya</taxon>
        <taxon>Ascomycota</taxon>
        <taxon>Pezizomycotina</taxon>
        <taxon>Eurotiomycetes</taxon>
        <taxon>Eurotiomycetidae</taxon>
        <taxon>Eurotiales</taxon>
        <taxon>Aspergillaceae</taxon>
        <taxon>Penicillium</taxon>
    </lineage>
</organism>
<name>A0A9W9TKA2_9EURO</name>
<feature type="signal peptide" evidence="1">
    <location>
        <begin position="1"/>
        <end position="20"/>
    </location>
</feature>
<dbReference type="InterPro" id="IPR039535">
    <property type="entry name" value="ASST-like"/>
</dbReference>
<dbReference type="GeneID" id="83203745"/>
<dbReference type="PANTHER" id="PTHR35340">
    <property type="entry name" value="PQQ ENZYME REPEAT PROTEIN-RELATED"/>
    <property type="match status" value="1"/>
</dbReference>
<feature type="chain" id="PRO_5040919300" description="ASST-domain-containing protein" evidence="1">
    <location>
        <begin position="21"/>
        <end position="493"/>
    </location>
</feature>
<sequence length="493" mass="53605">MAPLWSSASVVLSLSLGAAAWPYSTYSSMGFQPPQLEVNQTGTTADGLLFLGPRGGVQPAGQAALIYDNAGNLVYEGPEEVTANFMVQQLNGSDVITFWAGDMLDLGFGYGTVHILDNTYQEIHTVTLTGDFVTADGQTRESYIDLHESHITPQNTLLVTAYNVTQHDLTSVGGNSTDYMLDSHFYEIDISTNEILNSWSALDHEDQIPLTTSHQKIGVSGTSENPWDAYHINAITATNHGYLVSLRHMWSGFYLDHNGTIIWHISGDTGGDFAPSGNTNFSWQHDMRVHNETDDGLILNLFNNANTGSDSEGDTTGLSLSINLQDKTVTGLKSLSDPNDPIKSVSQGSYQLLGADEDANVFMDYGSISKVKEYDGNGNIVFTAQFGDDNAVASYRGYRCQWSAVPFWKPSLYVNRTSDGASVYMSWNGATDYDSWNIYAPSSVNSTAGPQIGNATRTGFETRVDLTDLPTNYIQVSALQDGNILGSSEVVPF</sequence>